<keyword evidence="3" id="KW-1003">Cell membrane</keyword>
<dbReference type="InterPro" id="IPR017452">
    <property type="entry name" value="GPCR_Rhodpsn_7TM"/>
</dbReference>
<feature type="compositionally biased region" description="Low complexity" evidence="14">
    <location>
        <begin position="942"/>
        <end position="975"/>
    </location>
</feature>
<dbReference type="GO" id="GO:0007189">
    <property type="term" value="P:adenylate cyclase-activating G protein-coupled receptor signaling pathway"/>
    <property type="evidence" value="ECO:0007669"/>
    <property type="project" value="TreeGrafter"/>
</dbReference>
<protein>
    <recommendedName>
        <fullName evidence="17">G-protein coupled receptors family 1 profile domain-containing protein</fullName>
    </recommendedName>
</protein>
<feature type="region of interest" description="Disordered" evidence="14">
    <location>
        <begin position="814"/>
        <end position="856"/>
    </location>
</feature>
<evidence type="ECO:0000256" key="13">
    <source>
        <dbReference type="ARBA" id="ARBA00023224"/>
    </source>
</evidence>
<dbReference type="Gene3D" id="1.20.1070.10">
    <property type="entry name" value="Rhodopsin 7-helix transmembrane proteins"/>
    <property type="match status" value="1"/>
</dbReference>
<dbReference type="PRINTS" id="PR00373">
    <property type="entry name" value="GLYCHORMONER"/>
</dbReference>
<comment type="similarity">
    <text evidence="2">Belongs to the G-protein coupled receptor 1 family.</text>
</comment>
<evidence type="ECO:0000256" key="1">
    <source>
        <dbReference type="ARBA" id="ARBA00004651"/>
    </source>
</evidence>
<dbReference type="InterPro" id="IPR032675">
    <property type="entry name" value="LRR_dom_sf"/>
</dbReference>
<feature type="transmembrane region" description="Helical" evidence="15">
    <location>
        <begin position="763"/>
        <end position="783"/>
    </location>
</feature>
<keyword evidence="8 15" id="KW-1133">Transmembrane helix</keyword>
<feature type="chain" id="PRO_5043785782" description="G-protein coupled receptors family 1 profile domain-containing protein" evidence="16">
    <location>
        <begin position="31"/>
        <end position="1214"/>
    </location>
</feature>
<feature type="transmembrane region" description="Helical" evidence="15">
    <location>
        <begin position="642"/>
        <end position="663"/>
    </location>
</feature>
<evidence type="ECO:0000256" key="2">
    <source>
        <dbReference type="ARBA" id="ARBA00010663"/>
    </source>
</evidence>
<dbReference type="PROSITE" id="PS51450">
    <property type="entry name" value="LRR"/>
    <property type="match status" value="3"/>
</dbReference>
<evidence type="ECO:0000256" key="14">
    <source>
        <dbReference type="SAM" id="MobiDB-lite"/>
    </source>
</evidence>
<keyword evidence="6 16" id="KW-0732">Signal</keyword>
<comment type="subcellular location">
    <subcellularLocation>
        <location evidence="1">Cell membrane</location>
        <topology evidence="1">Multi-pass membrane protein</topology>
    </subcellularLocation>
</comment>
<keyword evidence="5 15" id="KW-0812">Transmembrane</keyword>
<feature type="signal peptide" evidence="16">
    <location>
        <begin position="1"/>
        <end position="30"/>
    </location>
</feature>
<dbReference type="Pfam" id="PF00001">
    <property type="entry name" value="7tm_1"/>
    <property type="match status" value="1"/>
</dbReference>
<dbReference type="GO" id="GO:0008528">
    <property type="term" value="F:G protein-coupled peptide receptor activity"/>
    <property type="evidence" value="ECO:0007669"/>
    <property type="project" value="TreeGrafter"/>
</dbReference>
<dbReference type="PRINTS" id="PR00237">
    <property type="entry name" value="GPCRRHODOPSN"/>
</dbReference>
<keyword evidence="7" id="KW-0677">Repeat</keyword>
<name>A0AAV2PW36_MEGNR</name>
<evidence type="ECO:0000256" key="9">
    <source>
        <dbReference type="ARBA" id="ARBA00023040"/>
    </source>
</evidence>
<evidence type="ECO:0000259" key="17">
    <source>
        <dbReference type="PROSITE" id="PS50262"/>
    </source>
</evidence>
<feature type="transmembrane region" description="Helical" evidence="15">
    <location>
        <begin position="683"/>
        <end position="707"/>
    </location>
</feature>
<evidence type="ECO:0000256" key="12">
    <source>
        <dbReference type="ARBA" id="ARBA00023180"/>
    </source>
</evidence>
<evidence type="ECO:0000256" key="7">
    <source>
        <dbReference type="ARBA" id="ARBA00022737"/>
    </source>
</evidence>
<evidence type="ECO:0000313" key="19">
    <source>
        <dbReference type="Proteomes" id="UP001497623"/>
    </source>
</evidence>
<dbReference type="InterPro" id="IPR003591">
    <property type="entry name" value="Leu-rich_rpt_typical-subtyp"/>
</dbReference>
<evidence type="ECO:0000313" key="18">
    <source>
        <dbReference type="EMBL" id="CAL4065426.1"/>
    </source>
</evidence>
<feature type="compositionally biased region" description="Polar residues" evidence="14">
    <location>
        <begin position="928"/>
        <end position="941"/>
    </location>
</feature>
<feature type="region of interest" description="Disordered" evidence="14">
    <location>
        <begin position="873"/>
        <end position="1021"/>
    </location>
</feature>
<keyword evidence="13" id="KW-0807">Transducer</keyword>
<dbReference type="Proteomes" id="UP001497623">
    <property type="component" value="Unassembled WGS sequence"/>
</dbReference>
<dbReference type="InterPro" id="IPR000276">
    <property type="entry name" value="GPCR_Rhodpsn"/>
</dbReference>
<dbReference type="PROSITE" id="PS50262">
    <property type="entry name" value="G_PROTEIN_RECEP_F1_2"/>
    <property type="match status" value="1"/>
</dbReference>
<evidence type="ECO:0000256" key="5">
    <source>
        <dbReference type="ARBA" id="ARBA00022692"/>
    </source>
</evidence>
<keyword evidence="4" id="KW-0433">Leucine-rich repeat</keyword>
<keyword evidence="12" id="KW-0325">Glycoprotein</keyword>
<dbReference type="InterPro" id="IPR002131">
    <property type="entry name" value="Gphrmn_rcpt_fam"/>
</dbReference>
<dbReference type="PANTHER" id="PTHR24372:SF82">
    <property type="entry name" value="RICKETS"/>
    <property type="match status" value="1"/>
</dbReference>
<dbReference type="PANTHER" id="PTHR24372">
    <property type="entry name" value="GLYCOPROTEIN HORMONE RECEPTOR"/>
    <property type="match status" value="1"/>
</dbReference>
<evidence type="ECO:0000256" key="3">
    <source>
        <dbReference type="ARBA" id="ARBA00022475"/>
    </source>
</evidence>
<dbReference type="FunFam" id="3.80.10.10:FF:000770">
    <property type="entry name" value="Uncharacterized protein"/>
    <property type="match status" value="1"/>
</dbReference>
<dbReference type="CDD" id="cd15136">
    <property type="entry name" value="7tmA_Glyco_hormone_R"/>
    <property type="match status" value="1"/>
</dbReference>
<organism evidence="18 19">
    <name type="scientific">Meganyctiphanes norvegica</name>
    <name type="common">Northern krill</name>
    <name type="synonym">Thysanopoda norvegica</name>
    <dbReference type="NCBI Taxonomy" id="48144"/>
    <lineage>
        <taxon>Eukaryota</taxon>
        <taxon>Metazoa</taxon>
        <taxon>Ecdysozoa</taxon>
        <taxon>Arthropoda</taxon>
        <taxon>Crustacea</taxon>
        <taxon>Multicrustacea</taxon>
        <taxon>Malacostraca</taxon>
        <taxon>Eumalacostraca</taxon>
        <taxon>Eucarida</taxon>
        <taxon>Euphausiacea</taxon>
        <taxon>Euphausiidae</taxon>
        <taxon>Meganyctiphanes</taxon>
    </lineage>
</organism>
<dbReference type="AlphaFoldDB" id="A0AAV2PW36"/>
<feature type="transmembrane region" description="Helical" evidence="15">
    <location>
        <begin position="728"/>
        <end position="751"/>
    </location>
</feature>
<feature type="transmembrane region" description="Helical" evidence="15">
    <location>
        <begin position="524"/>
        <end position="544"/>
    </location>
</feature>
<dbReference type="GO" id="GO:0016500">
    <property type="term" value="F:protein-hormone receptor activity"/>
    <property type="evidence" value="ECO:0007669"/>
    <property type="project" value="InterPro"/>
</dbReference>
<dbReference type="InterPro" id="IPR001611">
    <property type="entry name" value="Leu-rich_rpt"/>
</dbReference>
<feature type="compositionally biased region" description="Polar residues" evidence="14">
    <location>
        <begin position="814"/>
        <end position="843"/>
    </location>
</feature>
<dbReference type="EMBL" id="CAXKWB010001774">
    <property type="protein sequence ID" value="CAL4065426.1"/>
    <property type="molecule type" value="Genomic_DNA"/>
</dbReference>
<keyword evidence="9" id="KW-0297">G-protein coupled receptor</keyword>
<evidence type="ECO:0000256" key="15">
    <source>
        <dbReference type="SAM" id="Phobius"/>
    </source>
</evidence>
<evidence type="ECO:0000256" key="10">
    <source>
        <dbReference type="ARBA" id="ARBA00023136"/>
    </source>
</evidence>
<evidence type="ECO:0000256" key="4">
    <source>
        <dbReference type="ARBA" id="ARBA00022614"/>
    </source>
</evidence>
<dbReference type="Pfam" id="PF13855">
    <property type="entry name" value="LRR_8"/>
    <property type="match status" value="2"/>
</dbReference>
<feature type="compositionally biased region" description="Low complexity" evidence="14">
    <location>
        <begin position="894"/>
        <end position="907"/>
    </location>
</feature>
<dbReference type="SUPFAM" id="SSF52058">
    <property type="entry name" value="L domain-like"/>
    <property type="match status" value="1"/>
</dbReference>
<keyword evidence="10 15" id="KW-0472">Membrane</keyword>
<proteinExistence type="inferred from homology"/>
<feature type="compositionally biased region" description="Acidic residues" evidence="14">
    <location>
        <begin position="1183"/>
        <end position="1193"/>
    </location>
</feature>
<sequence>MRGSYSSVLVVRWWVWACCVLTLSVGVVRACPASCTCLSLGAGGTAREVVCVDAGLKAVPSIDDLGHLDPTTVTKLDLSSNNLTELGNQSFSAYVNLKYLYLHHNGIYFIDIHAFSGLHNLRSLDLTENVLTEVPAALRHCTSITELLLSKNKIEYVDAWAFQGLLKLQHVHLQGNPLINLHGDAFTNLPSLKGLILKEVRHLEEFPSLNGTGNLEHLRIDRAALKFIPKNLCQYTPKLKSLFVHNNDIQEVPELTECRQLKLIDMSNNAMTSLGHGSFSEMSQLRDLLLSHNQIAYIPHDAFLGLKDLQILNLEFNQITEIQPGTFEPLVGLKDINLGNNQFPVLPLPEDGLRELLSIKVHNNPNLRVFPEPHLFPNVHNLVLSYAYHCCPFLNIETEEEEESSHHEHDIKEEVIFNTSGYHDLMHPGLWNNSPTWNHAEDKMSNFAALWANLAATFPSASLASSPASPSADLEGSPDDYDYNYDANYPTPKPRSRMSAQCIPQPGPFMPCRDLFDWWTLRCGVWIVFLLALMGNGVVVVVLVSAYTKMDVPRFLVANLAMADFFMGLYLGFLAVVDASTLGEFRMYAIPWQLSPGCQLAGFLGVLSCELSVYTLAVITMERNYAITHAMHLNKRLSLRQAAYIMLIGWVFALTMAVLPLAGVSDYRKFAVCLPFETDGAGLGYIVFLMVINGVAFLILMGCYFKIYCAIRGSQAWNSNDSRIAKRMALLVFTDFLCWAPIAFFSLTAAFNVHLISLEEAKVFTVFILPLNSCCNPFLYALLTKQFKKDCVMLCKTIEESRVTRGIGRCRHSSNFSNRQTPANTNSAVENSSQQDKGSCSCSTKKEEPRKRPPGLSISSLKYLLCHKGTEEITSYSDSSNPTVRSAARLPRHTSLSSDTYSGSWSDSWRKGRNATTLRLMDRRRHNSWSASHKPSQESSLSNSRPDSSATSASTATWRMSRSSVSSEASTATTKSKNDNSSQRVGSIKERAKQVGLRQATMLKESSRASSIGKGKPRLQRQTAVESESFIPEVNGADSHGCPLHLNIDRLSCVHEVSREVSHEVSHDSYEDEDDDIFIDQSDPIPREVKQTIFIDQTDPIPRGKETVPVNNGMDMLCSLQNPRSQKSSPLRWSSPPHMPAQTLAQLASETTALIAAVGDVIVPKPEIDLENKIDVEKGNSDVDSEDMEESEDPQLILETHFPLDVPRETKPLI</sequence>
<keyword evidence="19" id="KW-1185">Reference proteome</keyword>
<comment type="caution">
    <text evidence="18">The sequence shown here is derived from an EMBL/GenBank/DDBJ whole genome shotgun (WGS) entry which is preliminary data.</text>
</comment>
<dbReference type="GO" id="GO:0005886">
    <property type="term" value="C:plasma membrane"/>
    <property type="evidence" value="ECO:0007669"/>
    <property type="project" value="UniProtKB-SubCell"/>
</dbReference>
<evidence type="ECO:0000256" key="6">
    <source>
        <dbReference type="ARBA" id="ARBA00022729"/>
    </source>
</evidence>
<feature type="transmembrane region" description="Helical" evidence="15">
    <location>
        <begin position="556"/>
        <end position="580"/>
    </location>
</feature>
<evidence type="ECO:0000256" key="8">
    <source>
        <dbReference type="ARBA" id="ARBA00022989"/>
    </source>
</evidence>
<dbReference type="GO" id="GO:0009755">
    <property type="term" value="P:hormone-mediated signaling pathway"/>
    <property type="evidence" value="ECO:0007669"/>
    <property type="project" value="TreeGrafter"/>
</dbReference>
<dbReference type="FunFam" id="1.20.1070.10:FF:000156">
    <property type="entry name" value="Lutropin-choriogonadotropic hormone receptor"/>
    <property type="match status" value="1"/>
</dbReference>
<gene>
    <name evidence="18" type="ORF">MNOR_LOCUS4754</name>
</gene>
<dbReference type="SMART" id="SM00369">
    <property type="entry name" value="LRR_TYP"/>
    <property type="match status" value="11"/>
</dbReference>
<accession>A0AAV2PW36</accession>
<dbReference type="SUPFAM" id="SSF81321">
    <property type="entry name" value="Family A G protein-coupled receptor-like"/>
    <property type="match status" value="1"/>
</dbReference>
<dbReference type="Gene3D" id="3.80.10.10">
    <property type="entry name" value="Ribonuclease Inhibitor"/>
    <property type="match status" value="2"/>
</dbReference>
<evidence type="ECO:0000256" key="11">
    <source>
        <dbReference type="ARBA" id="ARBA00023170"/>
    </source>
</evidence>
<feature type="transmembrane region" description="Helical" evidence="15">
    <location>
        <begin position="600"/>
        <end position="621"/>
    </location>
</feature>
<keyword evidence="11" id="KW-0675">Receptor</keyword>
<evidence type="ECO:0000256" key="16">
    <source>
        <dbReference type="SAM" id="SignalP"/>
    </source>
</evidence>
<feature type="compositionally biased region" description="Polar residues" evidence="14">
    <location>
        <begin position="873"/>
        <end position="884"/>
    </location>
</feature>
<feature type="region of interest" description="Disordered" evidence="14">
    <location>
        <begin position="1173"/>
        <end position="1214"/>
    </location>
</feature>
<reference evidence="18 19" key="1">
    <citation type="submission" date="2024-05" db="EMBL/GenBank/DDBJ databases">
        <authorList>
            <person name="Wallberg A."/>
        </authorList>
    </citation>
    <scope>NUCLEOTIDE SEQUENCE [LARGE SCALE GENOMIC DNA]</scope>
</reference>
<feature type="domain" description="G-protein coupled receptors family 1 profile" evidence="17">
    <location>
        <begin position="535"/>
        <end position="780"/>
    </location>
</feature>